<comment type="caution">
    <text evidence="3">The sequence shown here is derived from an EMBL/GenBank/DDBJ whole genome shotgun (WGS) entry which is preliminary data.</text>
</comment>
<dbReference type="AlphaFoldDB" id="A0A0G1JKU1"/>
<evidence type="ECO:0000256" key="1">
    <source>
        <dbReference type="SAM" id="Phobius"/>
    </source>
</evidence>
<organism evidence="3 4">
    <name type="scientific">Candidatus Gottesmanbacteria bacterium GW2011_GWB1_44_11c</name>
    <dbReference type="NCBI Taxonomy" id="1618447"/>
    <lineage>
        <taxon>Bacteria</taxon>
        <taxon>Candidatus Gottesmaniibacteriota</taxon>
    </lineage>
</organism>
<dbReference type="Proteomes" id="UP000034617">
    <property type="component" value="Unassembled WGS sequence"/>
</dbReference>
<dbReference type="EMBL" id="LCHM01000045">
    <property type="protein sequence ID" value="KKT36064.1"/>
    <property type="molecule type" value="Genomic_DNA"/>
</dbReference>
<evidence type="ECO:0000313" key="3">
    <source>
        <dbReference type="EMBL" id="KKT36064.1"/>
    </source>
</evidence>
<dbReference type="InterPro" id="IPR014756">
    <property type="entry name" value="Ig_E-set"/>
</dbReference>
<dbReference type="SUPFAM" id="SSF81296">
    <property type="entry name" value="E set domains"/>
    <property type="match status" value="1"/>
</dbReference>
<dbReference type="InterPro" id="IPR002909">
    <property type="entry name" value="IPT_dom"/>
</dbReference>
<sequence length="246" mass="27108">MTKLFEKLSRLSYPTILFIASCVTIACVLPLWIYIARQQTRLATKAMETIPLVEIVKPASTLSNRGEPTPMTGPVPLNPPTITRVYPWVGKVGDVIIIEGKNFGVYPKNRRLAVGGAVVEETSISDWQDSRIEALIPPDPQQGDTAAIRIDTHPIVESIPLVFYDETATVRLRKHGDVIAGEGLSGLIHVSLWTANGKREMTVIAQPNEKTTLFTLSPNEEILSLLLSDEKGTLIPYSLNAIFEHL</sequence>
<keyword evidence="1" id="KW-0472">Membrane</keyword>
<dbReference type="InterPro" id="IPR013783">
    <property type="entry name" value="Ig-like_fold"/>
</dbReference>
<evidence type="ECO:0000259" key="2">
    <source>
        <dbReference type="Pfam" id="PF01833"/>
    </source>
</evidence>
<feature type="transmembrane region" description="Helical" evidence="1">
    <location>
        <begin position="12"/>
        <end position="35"/>
    </location>
</feature>
<keyword evidence="1" id="KW-0812">Transmembrane</keyword>
<gene>
    <name evidence="3" type="ORF">UW22_C0045G0014</name>
</gene>
<protein>
    <recommendedName>
        <fullName evidence="2">IPT/TIG domain-containing protein</fullName>
    </recommendedName>
</protein>
<name>A0A0G1JKU1_9BACT</name>
<reference evidence="3 4" key="1">
    <citation type="journal article" date="2015" name="Nature">
        <title>rRNA introns, odd ribosomes, and small enigmatic genomes across a large radiation of phyla.</title>
        <authorList>
            <person name="Brown C.T."/>
            <person name="Hug L.A."/>
            <person name="Thomas B.C."/>
            <person name="Sharon I."/>
            <person name="Castelle C.J."/>
            <person name="Singh A."/>
            <person name="Wilkins M.J."/>
            <person name="Williams K.H."/>
            <person name="Banfield J.F."/>
        </authorList>
    </citation>
    <scope>NUCLEOTIDE SEQUENCE [LARGE SCALE GENOMIC DNA]</scope>
</reference>
<evidence type="ECO:0000313" key="4">
    <source>
        <dbReference type="Proteomes" id="UP000034617"/>
    </source>
</evidence>
<dbReference type="Pfam" id="PF01833">
    <property type="entry name" value="TIG"/>
    <property type="match status" value="1"/>
</dbReference>
<dbReference type="CDD" id="cd00102">
    <property type="entry name" value="IPT"/>
    <property type="match status" value="1"/>
</dbReference>
<feature type="domain" description="IPT/TIG" evidence="2">
    <location>
        <begin position="80"/>
        <end position="140"/>
    </location>
</feature>
<accession>A0A0G1JKU1</accession>
<keyword evidence="1" id="KW-1133">Transmembrane helix</keyword>
<dbReference type="PROSITE" id="PS51257">
    <property type="entry name" value="PROKAR_LIPOPROTEIN"/>
    <property type="match status" value="1"/>
</dbReference>
<dbReference type="Gene3D" id="2.60.40.10">
    <property type="entry name" value="Immunoglobulins"/>
    <property type="match status" value="1"/>
</dbReference>
<proteinExistence type="predicted"/>